<feature type="region of interest" description="Disordered" evidence="1">
    <location>
        <begin position="1"/>
        <end position="57"/>
    </location>
</feature>
<dbReference type="Proteomes" id="UP000595437">
    <property type="component" value="Chromosome 15"/>
</dbReference>
<dbReference type="EMBL" id="CP045904">
    <property type="protein sequence ID" value="QQP35951.1"/>
    <property type="molecule type" value="Genomic_DNA"/>
</dbReference>
<reference evidence="3" key="1">
    <citation type="submission" date="2021-01" db="EMBL/GenBank/DDBJ databases">
        <title>Caligus Genome Assembly.</title>
        <authorList>
            <person name="Gallardo-Escarate C."/>
        </authorList>
    </citation>
    <scope>NUCLEOTIDE SEQUENCE [LARGE SCALE GENOMIC DNA]</scope>
</reference>
<keyword evidence="3" id="KW-1185">Reference proteome</keyword>
<gene>
    <name evidence="2" type="ORF">FKW44_020908</name>
</gene>
<dbReference type="AlphaFoldDB" id="A0A7T8JVR4"/>
<evidence type="ECO:0000313" key="2">
    <source>
        <dbReference type="EMBL" id="QQP35951.1"/>
    </source>
</evidence>
<organism evidence="2 3">
    <name type="scientific">Caligus rogercresseyi</name>
    <name type="common">Sea louse</name>
    <dbReference type="NCBI Taxonomy" id="217165"/>
    <lineage>
        <taxon>Eukaryota</taxon>
        <taxon>Metazoa</taxon>
        <taxon>Ecdysozoa</taxon>
        <taxon>Arthropoda</taxon>
        <taxon>Crustacea</taxon>
        <taxon>Multicrustacea</taxon>
        <taxon>Hexanauplia</taxon>
        <taxon>Copepoda</taxon>
        <taxon>Siphonostomatoida</taxon>
        <taxon>Caligidae</taxon>
        <taxon>Caligus</taxon>
    </lineage>
</organism>
<evidence type="ECO:0000313" key="3">
    <source>
        <dbReference type="Proteomes" id="UP000595437"/>
    </source>
</evidence>
<accession>A0A7T8JVR4</accession>
<protein>
    <submittedName>
        <fullName evidence="2">Uncharacterized protein</fullName>
    </submittedName>
</protein>
<evidence type="ECO:0000256" key="1">
    <source>
        <dbReference type="SAM" id="MobiDB-lite"/>
    </source>
</evidence>
<sequence>MALRSDSHGGVEGILGVRDGDEGGAKPMGLMLFEKRKKMERRPDPTQPESSPTPPLAGRYYGMCCKNCLE</sequence>
<name>A0A7T8JVR4_CALRO</name>
<proteinExistence type="predicted"/>